<dbReference type="AlphaFoldDB" id="A0A4Y7K5Q5"/>
<dbReference type="PANTHER" id="PTHR43860:SF2">
    <property type="entry name" value="BETAINE ALDEHYDE DEHYDROGENASE-RELATED"/>
    <property type="match status" value="1"/>
</dbReference>
<dbReference type="STRING" id="3469.A0A4Y7K5Q5"/>
<dbReference type="GO" id="GO:0004029">
    <property type="term" value="F:aldehyde dehydrogenase (NAD+) activity"/>
    <property type="evidence" value="ECO:0007669"/>
    <property type="project" value="UniProtKB-ARBA"/>
</dbReference>
<comment type="similarity">
    <text evidence="1">Belongs to the aldehyde dehydrogenase family.</text>
</comment>
<organism evidence="3 4">
    <name type="scientific">Papaver somniferum</name>
    <name type="common">Opium poppy</name>
    <dbReference type="NCBI Taxonomy" id="3469"/>
    <lineage>
        <taxon>Eukaryota</taxon>
        <taxon>Viridiplantae</taxon>
        <taxon>Streptophyta</taxon>
        <taxon>Embryophyta</taxon>
        <taxon>Tracheophyta</taxon>
        <taxon>Spermatophyta</taxon>
        <taxon>Magnoliopsida</taxon>
        <taxon>Ranunculales</taxon>
        <taxon>Papaveraceae</taxon>
        <taxon>Papaveroideae</taxon>
        <taxon>Papaver</taxon>
    </lineage>
</organism>
<evidence type="ECO:0000256" key="1">
    <source>
        <dbReference type="ARBA" id="ARBA00009986"/>
    </source>
</evidence>
<dbReference type="InterPro" id="IPR016162">
    <property type="entry name" value="Ald_DH_N"/>
</dbReference>
<reference evidence="3 4" key="1">
    <citation type="journal article" date="2018" name="Science">
        <title>The opium poppy genome and morphinan production.</title>
        <authorList>
            <person name="Guo L."/>
            <person name="Winzer T."/>
            <person name="Yang X."/>
            <person name="Li Y."/>
            <person name="Ning Z."/>
            <person name="He Z."/>
            <person name="Teodor R."/>
            <person name="Lu Y."/>
            <person name="Bowser T.A."/>
            <person name="Graham I.A."/>
            <person name="Ye K."/>
        </authorList>
    </citation>
    <scope>NUCLEOTIDE SEQUENCE [LARGE SCALE GENOMIC DNA]</scope>
    <source>
        <strain evidence="4">cv. HN1</strain>
        <tissue evidence="3">Leaves</tissue>
    </source>
</reference>
<evidence type="ECO:0000313" key="4">
    <source>
        <dbReference type="Proteomes" id="UP000316621"/>
    </source>
</evidence>
<sequence length="161" mass="17801">MRRMRRDCSSPGTGKSSLIAYTVCQIVDTSTREGLWCGVVLISGDIISGTSASGTHHSGWFGVHWWNGRTCLELGDICREVGLPSGVLNIVTELSPEVDALLTSYPHVDKVPFFFNFHRLSGDASLNSAEQWIRSIELKLVSATGLFQSEKEAWQRDLEDV</sequence>
<dbReference type="Gene3D" id="3.40.605.10">
    <property type="entry name" value="Aldehyde Dehydrogenase, Chain A, domain 1"/>
    <property type="match status" value="1"/>
</dbReference>
<evidence type="ECO:0000313" key="3">
    <source>
        <dbReference type="EMBL" id="RZC67541.1"/>
    </source>
</evidence>
<dbReference type="InterPro" id="IPR016161">
    <property type="entry name" value="Ald_DH/histidinol_DH"/>
</dbReference>
<protein>
    <submittedName>
        <fullName evidence="3">Uncharacterized protein</fullName>
    </submittedName>
</protein>
<evidence type="ECO:0000256" key="2">
    <source>
        <dbReference type="ARBA" id="ARBA00023027"/>
    </source>
</evidence>
<proteinExistence type="inferred from homology"/>
<dbReference type="EMBL" id="CM010720">
    <property type="protein sequence ID" value="RZC67541.1"/>
    <property type="molecule type" value="Genomic_DNA"/>
</dbReference>
<accession>A0A4Y7K5Q5</accession>
<name>A0A4Y7K5Q5_PAPSO</name>
<keyword evidence="4" id="KW-1185">Reference proteome</keyword>
<keyword evidence="2" id="KW-0520">NAD</keyword>
<dbReference type="PANTHER" id="PTHR43860">
    <property type="entry name" value="BETAINE ALDEHYDE DEHYDROGENASE"/>
    <property type="match status" value="1"/>
</dbReference>
<dbReference type="SUPFAM" id="SSF53720">
    <property type="entry name" value="ALDH-like"/>
    <property type="match status" value="1"/>
</dbReference>
<dbReference type="Proteomes" id="UP000316621">
    <property type="component" value="Chromosome 6"/>
</dbReference>
<dbReference type="Gramene" id="RZC67541">
    <property type="protein sequence ID" value="RZC67541"/>
    <property type="gene ID" value="C5167_011233"/>
</dbReference>
<gene>
    <name evidence="3" type="ORF">C5167_011233</name>
</gene>